<protein>
    <submittedName>
        <fullName evidence="2">Uncharacterized protein</fullName>
    </submittedName>
</protein>
<accession>A0AC35TYY4</accession>
<organism evidence="1 2">
    <name type="scientific">Rhabditophanes sp. KR3021</name>
    <dbReference type="NCBI Taxonomy" id="114890"/>
    <lineage>
        <taxon>Eukaryota</taxon>
        <taxon>Metazoa</taxon>
        <taxon>Ecdysozoa</taxon>
        <taxon>Nematoda</taxon>
        <taxon>Chromadorea</taxon>
        <taxon>Rhabditida</taxon>
        <taxon>Tylenchina</taxon>
        <taxon>Panagrolaimomorpha</taxon>
        <taxon>Strongyloidoidea</taxon>
        <taxon>Alloionematidae</taxon>
        <taxon>Rhabditophanes</taxon>
    </lineage>
</organism>
<dbReference type="Proteomes" id="UP000095286">
    <property type="component" value="Unplaced"/>
</dbReference>
<name>A0AC35TYY4_9BILA</name>
<evidence type="ECO:0000313" key="2">
    <source>
        <dbReference type="WBParaSite" id="RSKR_0000558000.1"/>
    </source>
</evidence>
<dbReference type="WBParaSite" id="RSKR_0000558000.1">
    <property type="protein sequence ID" value="RSKR_0000558000.1"/>
    <property type="gene ID" value="RSKR_0000558000"/>
</dbReference>
<proteinExistence type="predicted"/>
<evidence type="ECO:0000313" key="1">
    <source>
        <dbReference type="Proteomes" id="UP000095286"/>
    </source>
</evidence>
<reference evidence="2" key="1">
    <citation type="submission" date="2016-11" db="UniProtKB">
        <authorList>
            <consortium name="WormBaseParasite"/>
        </authorList>
    </citation>
    <scope>IDENTIFICATION</scope>
    <source>
        <strain evidence="2">KR3021</strain>
    </source>
</reference>
<sequence length="267" mass="30506">MCNQSKGNGSICGFVLKKVINFRLNDSVLLFISLTTGFLAIAMHTVPILRTDWLKIVEPKMVDKEDANGDTINLLYQFDAGYFQVCRDYIYNPNLTVYFFQNESYYFQTECHWSNSFYDDELSDYSTATLAILQRFFIPSTMQIIGAFLTATAFFLTLLGFYDKSAKILYSGILYEVGAIIVTMSVLNVVCIVDDEMSSRIKPNAAGEMSLYRFSYAWGFFSSALSFLPFQVCTYIQVALYLRQFQSLDQIEKVVPQLSHIGKSYHL</sequence>